<sequence length="498" mass="53672">MGCCSSAPHAPRAAEAALPGLVEKRNFPQQQAPSGLQTRISTACWIAGLPFTGATTVAATDHGIFAAIFVGYGGSEASEFCLRNARQEFDVQCMTAGKDRIVAMQKVMQALDARYLAEETLPLQARTSHGASGALLFLESATDILYVASVGDCGCVLGSLDHGLATQRSQGTLLTRATQAPGLHQEAMLIGFGRSKLPTSGRPSKASDPLLQPVCHVRAATRRLTPLDEHLLLGSETFWDLVSPDDAALRSHLHLKAHSAVRIGSAYAAPVFMMPLQAGLARGSQGKQAEPPNTAEHMVLWAMLKAASAVGRKLGRKVTVESLRHLPMASARSPAKRKRGLCCCFGAPATVQETVAPPPFLTQGAFHGDVGLVAISLRWPGASLNQAFVDDLRAGGEGFKGLQALDTPSLRARFRWRQVRTLCVEFARQRRRLLLEKWWQIIDAEVRNATIRAQKLEELVWREQGIAIEASPTLKIKAKGSSMINSQDIANTIAKLQL</sequence>
<name>A0AAW1REH1_9CHLO</name>
<dbReference type="Pfam" id="PF00481">
    <property type="entry name" value="PP2C"/>
    <property type="match status" value="1"/>
</dbReference>
<proteinExistence type="predicted"/>
<dbReference type="InterPro" id="IPR001932">
    <property type="entry name" value="PPM-type_phosphatase-like_dom"/>
</dbReference>
<feature type="domain" description="PPM-type phosphatase" evidence="1">
    <location>
        <begin position="37"/>
        <end position="276"/>
    </location>
</feature>
<dbReference type="PROSITE" id="PS51746">
    <property type="entry name" value="PPM_2"/>
    <property type="match status" value="1"/>
</dbReference>
<dbReference type="SUPFAM" id="SSF81606">
    <property type="entry name" value="PP2C-like"/>
    <property type="match status" value="1"/>
</dbReference>
<dbReference type="EMBL" id="JALJOS010000013">
    <property type="protein sequence ID" value="KAK9831602.1"/>
    <property type="molecule type" value="Genomic_DNA"/>
</dbReference>
<evidence type="ECO:0000259" key="1">
    <source>
        <dbReference type="PROSITE" id="PS51746"/>
    </source>
</evidence>
<evidence type="ECO:0000313" key="2">
    <source>
        <dbReference type="EMBL" id="KAK9831602.1"/>
    </source>
</evidence>
<dbReference type="InterPro" id="IPR036457">
    <property type="entry name" value="PPM-type-like_dom_sf"/>
</dbReference>
<keyword evidence="3" id="KW-1185">Reference proteome</keyword>
<dbReference type="AlphaFoldDB" id="A0AAW1REH1"/>
<gene>
    <name evidence="2" type="ORF">WJX74_002068</name>
</gene>
<dbReference type="SMART" id="SM00332">
    <property type="entry name" value="PP2Cc"/>
    <property type="match status" value="1"/>
</dbReference>
<reference evidence="2 3" key="1">
    <citation type="journal article" date="2024" name="Nat. Commun.">
        <title>Phylogenomics reveals the evolutionary origins of lichenization in chlorophyte algae.</title>
        <authorList>
            <person name="Puginier C."/>
            <person name="Libourel C."/>
            <person name="Otte J."/>
            <person name="Skaloud P."/>
            <person name="Haon M."/>
            <person name="Grisel S."/>
            <person name="Petersen M."/>
            <person name="Berrin J.G."/>
            <person name="Delaux P.M."/>
            <person name="Dal Grande F."/>
            <person name="Keller J."/>
        </authorList>
    </citation>
    <scope>NUCLEOTIDE SEQUENCE [LARGE SCALE GENOMIC DNA]</scope>
    <source>
        <strain evidence="2 3">SAG 2145</strain>
    </source>
</reference>
<organism evidence="2 3">
    <name type="scientific">Apatococcus lobatus</name>
    <dbReference type="NCBI Taxonomy" id="904363"/>
    <lineage>
        <taxon>Eukaryota</taxon>
        <taxon>Viridiplantae</taxon>
        <taxon>Chlorophyta</taxon>
        <taxon>core chlorophytes</taxon>
        <taxon>Trebouxiophyceae</taxon>
        <taxon>Chlorellales</taxon>
        <taxon>Chlorellaceae</taxon>
        <taxon>Apatococcus</taxon>
    </lineage>
</organism>
<protein>
    <recommendedName>
        <fullName evidence="1">PPM-type phosphatase domain-containing protein</fullName>
    </recommendedName>
</protein>
<comment type="caution">
    <text evidence="2">The sequence shown here is derived from an EMBL/GenBank/DDBJ whole genome shotgun (WGS) entry which is preliminary data.</text>
</comment>
<accession>A0AAW1REH1</accession>
<dbReference type="Proteomes" id="UP001438707">
    <property type="component" value="Unassembled WGS sequence"/>
</dbReference>
<dbReference type="Gene3D" id="3.60.40.10">
    <property type="entry name" value="PPM-type phosphatase domain"/>
    <property type="match status" value="1"/>
</dbReference>
<evidence type="ECO:0000313" key="3">
    <source>
        <dbReference type="Proteomes" id="UP001438707"/>
    </source>
</evidence>